<gene>
    <name evidence="10" type="ORF">SNE40_010585</name>
</gene>
<evidence type="ECO:0000256" key="1">
    <source>
        <dbReference type="ARBA" id="ARBA00022679"/>
    </source>
</evidence>
<accession>A0AAN8JSA4</accession>
<comment type="catalytic activity">
    <reaction evidence="7">
        <text>arsenic triglutathione + 2 [thioredoxin]-dithiol + 2 S-adenosyl-L-methionine + H2O = dimethylarsinous acid + 2 [thioredoxin]-disulfide + 3 glutathione + 2 S-adenosyl-L-homocysteine + 2 H(+)</text>
        <dbReference type="Rhea" id="RHEA:69464"/>
        <dbReference type="Rhea" id="RHEA-COMP:10698"/>
        <dbReference type="Rhea" id="RHEA-COMP:10700"/>
        <dbReference type="ChEBI" id="CHEBI:15377"/>
        <dbReference type="ChEBI" id="CHEBI:15378"/>
        <dbReference type="ChEBI" id="CHEBI:23808"/>
        <dbReference type="ChEBI" id="CHEBI:29950"/>
        <dbReference type="ChEBI" id="CHEBI:50058"/>
        <dbReference type="ChEBI" id="CHEBI:57856"/>
        <dbReference type="ChEBI" id="CHEBI:57925"/>
        <dbReference type="ChEBI" id="CHEBI:59789"/>
        <dbReference type="ChEBI" id="CHEBI:183640"/>
        <dbReference type="EC" id="2.1.1.137"/>
    </reaction>
</comment>
<dbReference type="InterPro" id="IPR025714">
    <property type="entry name" value="Methyltranfer_dom"/>
</dbReference>
<dbReference type="CDD" id="cd02440">
    <property type="entry name" value="AdoMet_MTases"/>
    <property type="match status" value="1"/>
</dbReference>
<comment type="catalytic activity">
    <reaction evidence="6">
        <text>arsenic triglutathione + [thioredoxin]-dithiol + S-adenosyl-L-methionine + 2 H2O = methylarsonous acid + [thioredoxin]-disulfide + 3 glutathione + S-adenosyl-L-homocysteine + H(+)</text>
        <dbReference type="Rhea" id="RHEA:69460"/>
        <dbReference type="Rhea" id="RHEA-COMP:10698"/>
        <dbReference type="Rhea" id="RHEA-COMP:10700"/>
        <dbReference type="ChEBI" id="CHEBI:15377"/>
        <dbReference type="ChEBI" id="CHEBI:15378"/>
        <dbReference type="ChEBI" id="CHEBI:17826"/>
        <dbReference type="ChEBI" id="CHEBI:29950"/>
        <dbReference type="ChEBI" id="CHEBI:50058"/>
        <dbReference type="ChEBI" id="CHEBI:57856"/>
        <dbReference type="ChEBI" id="CHEBI:57925"/>
        <dbReference type="ChEBI" id="CHEBI:59789"/>
        <dbReference type="ChEBI" id="CHEBI:183640"/>
        <dbReference type="EC" id="2.1.1.137"/>
    </reaction>
</comment>
<evidence type="ECO:0000256" key="7">
    <source>
        <dbReference type="ARBA" id="ARBA00047943"/>
    </source>
</evidence>
<comment type="catalytic activity">
    <reaction evidence="8">
        <text>arsenic triglutathione + 3 [thioredoxin]-dithiol + 3 S-adenosyl-L-methionine = trimethylarsine + 3 [thioredoxin]-disulfide + 3 glutathione + 3 S-adenosyl-L-homocysteine + 3 H(+)</text>
        <dbReference type="Rhea" id="RHEA:69432"/>
        <dbReference type="Rhea" id="RHEA-COMP:10698"/>
        <dbReference type="Rhea" id="RHEA-COMP:10700"/>
        <dbReference type="ChEBI" id="CHEBI:15378"/>
        <dbReference type="ChEBI" id="CHEBI:27130"/>
        <dbReference type="ChEBI" id="CHEBI:29950"/>
        <dbReference type="ChEBI" id="CHEBI:50058"/>
        <dbReference type="ChEBI" id="CHEBI:57856"/>
        <dbReference type="ChEBI" id="CHEBI:57925"/>
        <dbReference type="ChEBI" id="CHEBI:59789"/>
        <dbReference type="ChEBI" id="CHEBI:183640"/>
        <dbReference type="EC" id="2.1.1.137"/>
    </reaction>
</comment>
<dbReference type="GO" id="GO:0030791">
    <property type="term" value="F:arsenite methyltransferase activity"/>
    <property type="evidence" value="ECO:0007669"/>
    <property type="project" value="UniProtKB-EC"/>
</dbReference>
<dbReference type="Proteomes" id="UP001347796">
    <property type="component" value="Unassembled WGS sequence"/>
</dbReference>
<comment type="similarity">
    <text evidence="3">Belongs to the methyltransferase superfamily. Arsenite methyltransferase family.</text>
</comment>
<evidence type="ECO:0000256" key="6">
    <source>
        <dbReference type="ARBA" id="ARBA00047941"/>
    </source>
</evidence>
<proteinExistence type="inferred from homology"/>
<dbReference type="Pfam" id="PF13847">
    <property type="entry name" value="Methyltransf_31"/>
    <property type="match status" value="1"/>
</dbReference>
<dbReference type="PANTHER" id="PTHR43675:SF8">
    <property type="entry name" value="ARSENITE METHYLTRANSFERASE"/>
    <property type="match status" value="1"/>
</dbReference>
<feature type="domain" description="Methyltransferase" evidence="9">
    <location>
        <begin position="63"/>
        <end position="195"/>
    </location>
</feature>
<keyword evidence="1" id="KW-0808">Transferase</keyword>
<evidence type="ECO:0000256" key="4">
    <source>
        <dbReference type="ARBA" id="ARBA00034521"/>
    </source>
</evidence>
<organism evidence="10 11">
    <name type="scientific">Patella caerulea</name>
    <name type="common">Rayed Mediterranean limpet</name>
    <dbReference type="NCBI Taxonomy" id="87958"/>
    <lineage>
        <taxon>Eukaryota</taxon>
        <taxon>Metazoa</taxon>
        <taxon>Spiralia</taxon>
        <taxon>Lophotrochozoa</taxon>
        <taxon>Mollusca</taxon>
        <taxon>Gastropoda</taxon>
        <taxon>Patellogastropoda</taxon>
        <taxon>Patelloidea</taxon>
        <taxon>Patellidae</taxon>
        <taxon>Patella</taxon>
    </lineage>
</organism>
<evidence type="ECO:0000256" key="8">
    <source>
        <dbReference type="ARBA" id="ARBA00048428"/>
    </source>
</evidence>
<sequence length="349" mass="39354">MAEHELTTVVKNFYNDVAINMNFVCAVNKNQISQKYNELISQLHPETMKRYYGSGFFIPEKVDGLKVLDMGCGSGSLVYILSKLVGKDGFVNGVDITPNLILEAKKHSNYHKELWGYTEANFKFKVCNIEQFDDLGFKEQEFDVIVSNGVICVCPDQEAVFKNANRLLKDGGEFCLSDVYADRPRPAEAMSDSRLFSLGTTGSMLMEELNRLCELGGFSKPYLKGAAPVEFKNMEIHESVNKVQLACAEWRLFKIPAGARRSAAEVTYNGNIFGFEDTFNWDVTTEFKTGQPVTVDAELASILSTTRFRDSFSFKDINTPVTTPRFQNPFTYLDELRTRGGEVEYAYTI</sequence>
<reference evidence="10 11" key="1">
    <citation type="submission" date="2024-01" db="EMBL/GenBank/DDBJ databases">
        <title>The genome of the rayed Mediterranean limpet Patella caerulea (Linnaeus, 1758).</title>
        <authorList>
            <person name="Anh-Thu Weber A."/>
            <person name="Halstead-Nussloch G."/>
        </authorList>
    </citation>
    <scope>NUCLEOTIDE SEQUENCE [LARGE SCALE GENOMIC DNA]</scope>
    <source>
        <strain evidence="10">AATW-2023a</strain>
        <tissue evidence="10">Whole specimen</tissue>
    </source>
</reference>
<evidence type="ECO:0000313" key="11">
    <source>
        <dbReference type="Proteomes" id="UP001347796"/>
    </source>
</evidence>
<name>A0AAN8JSA4_PATCE</name>
<evidence type="ECO:0000256" key="2">
    <source>
        <dbReference type="ARBA" id="ARBA00022691"/>
    </source>
</evidence>
<dbReference type="Gene3D" id="3.40.5.100">
    <property type="match status" value="1"/>
</dbReference>
<dbReference type="EMBL" id="JAZGQO010000007">
    <property type="protein sequence ID" value="KAK6183031.1"/>
    <property type="molecule type" value="Genomic_DNA"/>
</dbReference>
<dbReference type="PANTHER" id="PTHR43675">
    <property type="entry name" value="ARSENITE METHYLTRANSFERASE"/>
    <property type="match status" value="1"/>
</dbReference>
<comment type="caution">
    <text evidence="10">The sequence shown here is derived from an EMBL/GenBank/DDBJ whole genome shotgun (WGS) entry which is preliminary data.</text>
</comment>
<dbReference type="AlphaFoldDB" id="A0AAN8JSA4"/>
<evidence type="ECO:0000259" key="9">
    <source>
        <dbReference type="Pfam" id="PF13847"/>
    </source>
</evidence>
<evidence type="ECO:0000313" key="10">
    <source>
        <dbReference type="EMBL" id="KAK6183031.1"/>
    </source>
</evidence>
<dbReference type="SUPFAM" id="SSF53335">
    <property type="entry name" value="S-adenosyl-L-methionine-dependent methyltransferases"/>
    <property type="match status" value="1"/>
</dbReference>
<protein>
    <recommendedName>
        <fullName evidence="5">Arsenite methyltransferase</fullName>
        <ecNumber evidence="4">2.1.1.137</ecNumber>
    </recommendedName>
</protein>
<evidence type="ECO:0000256" key="3">
    <source>
        <dbReference type="ARBA" id="ARBA00034487"/>
    </source>
</evidence>
<keyword evidence="2" id="KW-0949">S-adenosyl-L-methionine</keyword>
<dbReference type="EC" id="2.1.1.137" evidence="4"/>
<dbReference type="InterPro" id="IPR026669">
    <property type="entry name" value="Arsenite_MeTrfase-like"/>
</dbReference>
<dbReference type="InterPro" id="IPR029063">
    <property type="entry name" value="SAM-dependent_MTases_sf"/>
</dbReference>
<keyword evidence="11" id="KW-1185">Reference proteome</keyword>
<evidence type="ECO:0000256" key="5">
    <source>
        <dbReference type="ARBA" id="ARBA00034545"/>
    </source>
</evidence>
<dbReference type="Gene3D" id="3.40.50.150">
    <property type="entry name" value="Vaccinia Virus protein VP39"/>
    <property type="match status" value="1"/>
</dbReference>